<dbReference type="AlphaFoldDB" id="A2YJV1"/>
<sequence>MCGYCGNVTSYALGDAAVGEVLERPLAEVAAMVRESIASIDYDEYLQELVDWVVGHKTEKTVFASFPLDTDFGFGQAALAMPIWDHGKMGCGTLAVGVRPGGDGSWLVSAYIWPRMAAALESDGVFKPLTAAYLGLV</sequence>
<name>A2YJV1_ORYSI</name>
<evidence type="ECO:0000313" key="2">
    <source>
        <dbReference type="Proteomes" id="UP000007015"/>
    </source>
</evidence>
<reference evidence="1 2" key="1">
    <citation type="journal article" date="2005" name="PLoS Biol.">
        <title>The genomes of Oryza sativa: a history of duplications.</title>
        <authorList>
            <person name="Yu J."/>
            <person name="Wang J."/>
            <person name="Lin W."/>
            <person name="Li S."/>
            <person name="Li H."/>
            <person name="Zhou J."/>
            <person name="Ni P."/>
            <person name="Dong W."/>
            <person name="Hu S."/>
            <person name="Zeng C."/>
            <person name="Zhang J."/>
            <person name="Zhang Y."/>
            <person name="Li R."/>
            <person name="Xu Z."/>
            <person name="Li S."/>
            <person name="Li X."/>
            <person name="Zheng H."/>
            <person name="Cong L."/>
            <person name="Lin L."/>
            <person name="Yin J."/>
            <person name="Geng J."/>
            <person name="Li G."/>
            <person name="Shi J."/>
            <person name="Liu J."/>
            <person name="Lv H."/>
            <person name="Li J."/>
            <person name="Wang J."/>
            <person name="Deng Y."/>
            <person name="Ran L."/>
            <person name="Shi X."/>
            <person name="Wang X."/>
            <person name="Wu Q."/>
            <person name="Li C."/>
            <person name="Ren X."/>
            <person name="Wang J."/>
            <person name="Wang X."/>
            <person name="Li D."/>
            <person name="Liu D."/>
            <person name="Zhang X."/>
            <person name="Ji Z."/>
            <person name="Zhao W."/>
            <person name="Sun Y."/>
            <person name="Zhang Z."/>
            <person name="Bao J."/>
            <person name="Han Y."/>
            <person name="Dong L."/>
            <person name="Ji J."/>
            <person name="Chen P."/>
            <person name="Wu S."/>
            <person name="Liu J."/>
            <person name="Xiao Y."/>
            <person name="Bu D."/>
            <person name="Tan J."/>
            <person name="Yang L."/>
            <person name="Ye C."/>
            <person name="Zhang J."/>
            <person name="Xu J."/>
            <person name="Zhou Y."/>
            <person name="Yu Y."/>
            <person name="Zhang B."/>
            <person name="Zhuang S."/>
            <person name="Wei H."/>
            <person name="Liu B."/>
            <person name="Lei M."/>
            <person name="Yu H."/>
            <person name="Li Y."/>
            <person name="Xu H."/>
            <person name="Wei S."/>
            <person name="He X."/>
            <person name="Fang L."/>
            <person name="Zhang Z."/>
            <person name="Zhang Y."/>
            <person name="Huang X."/>
            <person name="Su Z."/>
            <person name="Tong W."/>
            <person name="Li J."/>
            <person name="Tong Z."/>
            <person name="Li S."/>
            <person name="Ye J."/>
            <person name="Wang L."/>
            <person name="Fang L."/>
            <person name="Lei T."/>
            <person name="Chen C."/>
            <person name="Chen H."/>
            <person name="Xu Z."/>
            <person name="Li H."/>
            <person name="Huang H."/>
            <person name="Zhang F."/>
            <person name="Xu H."/>
            <person name="Li N."/>
            <person name="Zhao C."/>
            <person name="Li S."/>
            <person name="Dong L."/>
            <person name="Huang Y."/>
            <person name="Li L."/>
            <person name="Xi Y."/>
            <person name="Qi Q."/>
            <person name="Li W."/>
            <person name="Zhang B."/>
            <person name="Hu W."/>
            <person name="Zhang Y."/>
            <person name="Tian X."/>
            <person name="Jiao Y."/>
            <person name="Liang X."/>
            <person name="Jin J."/>
            <person name="Gao L."/>
            <person name="Zheng W."/>
            <person name="Hao B."/>
            <person name="Liu S."/>
            <person name="Wang W."/>
            <person name="Yuan L."/>
            <person name="Cao M."/>
            <person name="McDermott J."/>
            <person name="Samudrala R."/>
            <person name="Wang J."/>
            <person name="Wong G.K."/>
            <person name="Yang H."/>
        </authorList>
    </citation>
    <scope>NUCLEOTIDE SEQUENCE [LARGE SCALE GENOMIC DNA]</scope>
    <source>
        <strain evidence="2">cv. 93-11</strain>
    </source>
</reference>
<gene>
    <name evidence="1" type="ORF">OsI_25502</name>
</gene>
<dbReference type="STRING" id="39946.A2YJV1"/>
<organism evidence="1 2">
    <name type="scientific">Oryza sativa subsp. indica</name>
    <name type="common">Rice</name>
    <dbReference type="NCBI Taxonomy" id="39946"/>
    <lineage>
        <taxon>Eukaryota</taxon>
        <taxon>Viridiplantae</taxon>
        <taxon>Streptophyta</taxon>
        <taxon>Embryophyta</taxon>
        <taxon>Tracheophyta</taxon>
        <taxon>Spermatophyta</taxon>
        <taxon>Magnoliopsida</taxon>
        <taxon>Liliopsida</taxon>
        <taxon>Poales</taxon>
        <taxon>Poaceae</taxon>
        <taxon>BOP clade</taxon>
        <taxon>Oryzoideae</taxon>
        <taxon>Oryzeae</taxon>
        <taxon>Oryzinae</taxon>
        <taxon>Oryza</taxon>
        <taxon>Oryza sativa</taxon>
    </lineage>
</organism>
<dbReference type="InterPro" id="IPR023213">
    <property type="entry name" value="CAT-like_dom_sf"/>
</dbReference>
<dbReference type="Pfam" id="PF02458">
    <property type="entry name" value="Transferase"/>
    <property type="match status" value="1"/>
</dbReference>
<keyword evidence="2" id="KW-1185">Reference proteome</keyword>
<dbReference type="Proteomes" id="UP000007015">
    <property type="component" value="Chromosome 7"/>
</dbReference>
<protein>
    <submittedName>
        <fullName evidence="1">Uncharacterized protein</fullName>
    </submittedName>
</protein>
<accession>A2YJV1</accession>
<dbReference type="EMBL" id="CM000132">
    <property type="protein sequence ID" value="EAZ03362.1"/>
    <property type="molecule type" value="Genomic_DNA"/>
</dbReference>
<dbReference type="GO" id="GO:0050734">
    <property type="term" value="F:hydroxycinnamoyltransferase activity"/>
    <property type="evidence" value="ECO:0007669"/>
    <property type="project" value="UniProtKB-ARBA"/>
</dbReference>
<evidence type="ECO:0000313" key="1">
    <source>
        <dbReference type="EMBL" id="EAZ03362.1"/>
    </source>
</evidence>
<proteinExistence type="predicted"/>
<dbReference type="Gene3D" id="3.30.559.10">
    <property type="entry name" value="Chloramphenicol acetyltransferase-like domain"/>
    <property type="match status" value="1"/>
</dbReference>
<dbReference type="Gramene" id="BGIOSGA025451-TA">
    <property type="protein sequence ID" value="BGIOSGA025451-PA"/>
    <property type="gene ID" value="BGIOSGA025451"/>
</dbReference>
<dbReference type="HOGENOM" id="CLU_1868519_0_0_1"/>